<proteinExistence type="inferred from homology"/>
<protein>
    <submittedName>
        <fullName evidence="3">Uncharacterized protein</fullName>
    </submittedName>
</protein>
<feature type="region of interest" description="Disordered" evidence="2">
    <location>
        <begin position="158"/>
        <end position="222"/>
    </location>
</feature>
<feature type="compositionally biased region" description="Acidic residues" evidence="2">
    <location>
        <begin position="169"/>
        <end position="179"/>
    </location>
</feature>
<evidence type="ECO:0000313" key="3">
    <source>
        <dbReference type="EMBL" id="KAK4375966.1"/>
    </source>
</evidence>
<dbReference type="Proteomes" id="UP001291623">
    <property type="component" value="Unassembled WGS sequence"/>
</dbReference>
<dbReference type="GO" id="GO:0019903">
    <property type="term" value="F:protein phosphatase binding"/>
    <property type="evidence" value="ECO:0007669"/>
    <property type="project" value="InterPro"/>
</dbReference>
<keyword evidence="4" id="KW-1185">Reference proteome</keyword>
<dbReference type="AlphaFoldDB" id="A0AAE1SWH5"/>
<feature type="compositionally biased region" description="Polar residues" evidence="2">
    <location>
        <begin position="158"/>
        <end position="168"/>
    </location>
</feature>
<accession>A0AAE1SWH5</accession>
<evidence type="ECO:0000256" key="1">
    <source>
        <dbReference type="ARBA" id="ARBA00006180"/>
    </source>
</evidence>
<dbReference type="GO" id="GO:0019888">
    <property type="term" value="F:protein phosphatase regulator activity"/>
    <property type="evidence" value="ECO:0007669"/>
    <property type="project" value="TreeGrafter"/>
</dbReference>
<comment type="similarity">
    <text evidence="1">Belongs to the SAPS family.</text>
</comment>
<organism evidence="3 4">
    <name type="scientific">Anisodus tanguticus</name>
    <dbReference type="NCBI Taxonomy" id="243964"/>
    <lineage>
        <taxon>Eukaryota</taxon>
        <taxon>Viridiplantae</taxon>
        <taxon>Streptophyta</taxon>
        <taxon>Embryophyta</taxon>
        <taxon>Tracheophyta</taxon>
        <taxon>Spermatophyta</taxon>
        <taxon>Magnoliopsida</taxon>
        <taxon>eudicotyledons</taxon>
        <taxon>Gunneridae</taxon>
        <taxon>Pentapetalae</taxon>
        <taxon>asterids</taxon>
        <taxon>lamiids</taxon>
        <taxon>Solanales</taxon>
        <taxon>Solanaceae</taxon>
        <taxon>Solanoideae</taxon>
        <taxon>Hyoscyameae</taxon>
        <taxon>Anisodus</taxon>
    </lineage>
</organism>
<reference evidence="3" key="1">
    <citation type="submission" date="2023-12" db="EMBL/GenBank/DDBJ databases">
        <title>Genome assembly of Anisodus tanguticus.</title>
        <authorList>
            <person name="Wang Y.-J."/>
        </authorList>
    </citation>
    <scope>NUCLEOTIDE SEQUENCE</scope>
    <source>
        <strain evidence="3">KB-2021</strain>
        <tissue evidence="3">Leaf</tissue>
    </source>
</reference>
<name>A0AAE1SWH5_9SOLA</name>
<comment type="caution">
    <text evidence="3">The sequence shown here is derived from an EMBL/GenBank/DDBJ whole genome shotgun (WGS) entry which is preliminary data.</text>
</comment>
<feature type="compositionally biased region" description="Polar residues" evidence="2">
    <location>
        <begin position="205"/>
        <end position="214"/>
    </location>
</feature>
<dbReference type="InterPro" id="IPR007587">
    <property type="entry name" value="SAPS"/>
</dbReference>
<dbReference type="PANTHER" id="PTHR12634">
    <property type="entry name" value="SIT4 YEAST -ASSOCIATING PROTEIN-RELATED"/>
    <property type="match status" value="1"/>
</dbReference>
<dbReference type="PANTHER" id="PTHR12634:SF36">
    <property type="entry name" value="SERINE_THREONINE-PROTEIN PHOSPHATASE 6 REGULATORY SUBUNIT 3-LIKE ISOFORM X1"/>
    <property type="match status" value="1"/>
</dbReference>
<dbReference type="EMBL" id="JAVYJV010000003">
    <property type="protein sequence ID" value="KAK4375966.1"/>
    <property type="molecule type" value="Genomic_DNA"/>
</dbReference>
<sequence>MISCTSYSSAYANVFSLLQKNMEWSDWHTTLLHERNTVENVYRWACGRPTALDRTRDSDEEDAHHRDYDVAALANNLSQAFQYTIYENNGAEEGQGALDRDDEDVYFDDESAEVVLRLGDDQGSNLFTISDWFAFRDDRTGDDPKSTSPTEVMEEINLNGTTKGGNSNSDDEVVVGEQDELAKRKSSTDGIPSSSSIAFNGFGGTNSANGGDFNQQKEKAGV</sequence>
<gene>
    <name evidence="3" type="ORF">RND71_006643</name>
</gene>
<evidence type="ECO:0000313" key="4">
    <source>
        <dbReference type="Proteomes" id="UP001291623"/>
    </source>
</evidence>
<evidence type="ECO:0000256" key="2">
    <source>
        <dbReference type="SAM" id="MobiDB-lite"/>
    </source>
</evidence>